<gene>
    <name evidence="7" type="primary">LOC100200373</name>
</gene>
<dbReference type="RefSeq" id="XP_065668561.1">
    <property type="nucleotide sequence ID" value="XM_065812489.1"/>
</dbReference>
<keyword evidence="4" id="KW-0853">WD repeat</keyword>
<dbReference type="Pfam" id="PF00400">
    <property type="entry name" value="WD40"/>
    <property type="match status" value="1"/>
</dbReference>
<dbReference type="Gene3D" id="2.130.10.10">
    <property type="entry name" value="YVTN repeat-like/Quinoprotein amine dehydrogenase"/>
    <property type="match status" value="2"/>
</dbReference>
<dbReference type="SMART" id="SM00320">
    <property type="entry name" value="WD40"/>
    <property type="match status" value="5"/>
</dbReference>
<dbReference type="PANTHER" id="PTHR15052">
    <property type="entry name" value="RNA POLYMERASE III TRANSCRIPTION INITIATION FACTOR COMPLEX SUBUNIT"/>
    <property type="match status" value="1"/>
</dbReference>
<dbReference type="InterPro" id="IPR052416">
    <property type="entry name" value="GTF3C_component"/>
</dbReference>
<accession>A0ABM4D2S2</accession>
<keyword evidence="3" id="KW-0539">Nucleus</keyword>
<dbReference type="SMART" id="SM00355">
    <property type="entry name" value="ZnF_C2H2"/>
    <property type="match status" value="4"/>
</dbReference>
<evidence type="ECO:0000256" key="3">
    <source>
        <dbReference type="ARBA" id="ARBA00023242"/>
    </source>
</evidence>
<keyword evidence="2" id="KW-0804">Transcription</keyword>
<evidence type="ECO:0000259" key="5">
    <source>
        <dbReference type="SMART" id="SM00355"/>
    </source>
</evidence>
<dbReference type="PROSITE" id="PS50082">
    <property type="entry name" value="WD_REPEATS_2"/>
    <property type="match status" value="1"/>
</dbReference>
<sequence>MSKSNCNISNVKTENNEDNLPCIEQKQNFLYSTPNFDYKSSKKLRIKRYSPIKSSPESISMMIFIARPDILPINASFTTEKVKNKITLDMIRDNISIPIEISSLQENERNSDMQHHHSEHNNGSLLDFFSVTVNEAEDIPIEVIKNSDKQSLEINFTSKTTEEEKDPIVVLEKSLSKYDFTCPQQDCKEKFLRLSRLFTHMENCIEKVLLENMKSTLIKCPECQHNFYLKDLLSHFSKKHLLLNWYFGQVDQGNWAICQNYKCGKYMDQVDDIVEHFRSCDYLWQCKHCFIEFQSEYKVRKHCCQPTQKEYHEPKKSNKIEQDPCKNKYLAAKIKALQAKLGKKKYKKLNKSTEVVIIKESNKSLDISLNKEQSSEVFSKESDICEVSTNNEINQSYEVSNNEKSNELNQDCTELIKKSYVLNNQLHTKKPKKKEINTFNKTISKIEDEHICPNSLVKINNILPKEISSEFIDEISHNHTNNLKDINNVIEKEPSFEIVVKNKNFKKKKEKSTISCDTQDDLSRSKTYTLDLDNWSKHFLEFNIVCPIIGCNGSFFLPWQLFKHLKTKCLMTPSLKDATAITDQLESMKFPCLISSCKKYNEVFLLQDFCSHYRTTHMMLFKLLYHVSRGTAQCFNYRCGAKIQTSKEALLHYEQCKFLWKCESCSNEYQSLNSSRNHLCNKKVDLKDPLLCLDGKRNKRKSAAVAISKLAEIAETKKRKHNSDDGDDCVVDDCVEEDEDFVASSASSDVEEFVENEPEDCNEVIRTRVDKNTLKLVYKDNAFYEIWLKENMSDGVLFPEWLPRSDCLKVIPDSEYNQHLPSFSNIRNIEVEYFTDIKKTSIKEFHSAELFKPFPKLKGSDTLGFNAGGPVWGLSWCPSKAEDDQILAVSTHRTHSEHYTIVNMAATPGCIQIWNIGKLNQNISSLPRLSICICHSYGPIYSMEWCPSGCYTVVDEVKRFGLLAIGCGDGKVRILSIPDPSSLIHNEPIFANLEPVITLLPQKIDAIEQIKTGLTLCVSWLPSSGHSKLAAGYGDGGLRIWDLKTSSIFLKTDDHGKPALLPFRYIDAHSYSLRAVAWCPYNTNIIATGSGDKHLKIFDINNPYLPVYCSKRESIFHLEWPKNRIGLFVSSDTCFNVLPGSARYLVLEYFFNLQKCEADSIHLTTRHNAAVLNCSYNNRLDLLATCDIAGEVVVSKDQDKACSKSATAIRKIEPVYRVECTTEKYSEEVNIDSPNDVTDKYIESLDIADLYYKLGSKFEQEFQITQFKFIDSNKFEFSQNRMTNDADVLRVSKYDNMAATVLEKIEKRAVQRIQWNPNEGCNTWLASGTRMGVVRLHNFKAWTSN</sequence>
<evidence type="ECO:0000313" key="6">
    <source>
        <dbReference type="Proteomes" id="UP001652625"/>
    </source>
</evidence>
<dbReference type="InterPro" id="IPR013087">
    <property type="entry name" value="Znf_C2H2_type"/>
</dbReference>
<evidence type="ECO:0000313" key="7">
    <source>
        <dbReference type="RefSeq" id="XP_065668561.1"/>
    </source>
</evidence>
<proteinExistence type="predicted"/>
<dbReference type="InterPro" id="IPR015943">
    <property type="entry name" value="WD40/YVTN_repeat-like_dom_sf"/>
</dbReference>
<comment type="subcellular location">
    <subcellularLocation>
        <location evidence="1">Nucleus</location>
    </subcellularLocation>
</comment>
<reference evidence="7" key="1">
    <citation type="submission" date="2025-08" db="UniProtKB">
        <authorList>
            <consortium name="RefSeq"/>
        </authorList>
    </citation>
    <scope>IDENTIFICATION</scope>
</reference>
<evidence type="ECO:0000256" key="4">
    <source>
        <dbReference type="PROSITE-ProRule" id="PRU00221"/>
    </source>
</evidence>
<dbReference type="SUPFAM" id="SSF50978">
    <property type="entry name" value="WD40 repeat-like"/>
    <property type="match status" value="1"/>
</dbReference>
<feature type="domain" description="C2H2-type" evidence="5">
    <location>
        <begin position="590"/>
        <end position="617"/>
    </location>
</feature>
<feature type="domain" description="C2H2-type" evidence="5">
    <location>
        <begin position="218"/>
        <end position="240"/>
    </location>
</feature>
<feature type="domain" description="C2H2-type" evidence="5">
    <location>
        <begin position="180"/>
        <end position="202"/>
    </location>
</feature>
<organism evidence="6 7">
    <name type="scientific">Hydra vulgaris</name>
    <name type="common">Hydra</name>
    <name type="synonym">Hydra attenuata</name>
    <dbReference type="NCBI Taxonomy" id="6087"/>
    <lineage>
        <taxon>Eukaryota</taxon>
        <taxon>Metazoa</taxon>
        <taxon>Cnidaria</taxon>
        <taxon>Hydrozoa</taxon>
        <taxon>Hydroidolina</taxon>
        <taxon>Anthoathecata</taxon>
        <taxon>Aplanulata</taxon>
        <taxon>Hydridae</taxon>
        <taxon>Hydra</taxon>
    </lineage>
</organism>
<feature type="domain" description="C2H2-type" evidence="5">
    <location>
        <begin position="544"/>
        <end position="566"/>
    </location>
</feature>
<protein>
    <submittedName>
        <fullName evidence="7">Uncharacterized protein LOC100200373 isoform X2</fullName>
    </submittedName>
</protein>
<dbReference type="InterPro" id="IPR001680">
    <property type="entry name" value="WD40_rpt"/>
</dbReference>
<evidence type="ECO:0000256" key="2">
    <source>
        <dbReference type="ARBA" id="ARBA00023163"/>
    </source>
</evidence>
<dbReference type="Proteomes" id="UP001652625">
    <property type="component" value="Chromosome 12"/>
</dbReference>
<feature type="repeat" description="WD" evidence="4">
    <location>
        <begin position="1066"/>
        <end position="1102"/>
    </location>
</feature>
<dbReference type="InterPro" id="IPR036322">
    <property type="entry name" value="WD40_repeat_dom_sf"/>
</dbReference>
<keyword evidence="6" id="KW-1185">Reference proteome</keyword>
<evidence type="ECO:0000256" key="1">
    <source>
        <dbReference type="ARBA" id="ARBA00004123"/>
    </source>
</evidence>
<dbReference type="PANTHER" id="PTHR15052:SF2">
    <property type="entry name" value="GENERAL TRANSCRIPTION FACTOR 3C POLYPEPTIDE 2"/>
    <property type="match status" value="1"/>
</dbReference>
<dbReference type="GeneID" id="100200373"/>
<name>A0ABM4D2S2_HYDVU</name>